<evidence type="ECO:0000313" key="2">
    <source>
        <dbReference type="EMBL" id="KAG0710739.1"/>
    </source>
</evidence>
<name>A0A8J4XNT1_CHIOP</name>
<protein>
    <submittedName>
        <fullName evidence="2">Uncharacterized protein</fullName>
    </submittedName>
</protein>
<dbReference type="Proteomes" id="UP000770661">
    <property type="component" value="Unassembled WGS sequence"/>
</dbReference>
<keyword evidence="3" id="KW-1185">Reference proteome</keyword>
<feature type="signal peptide" evidence="1">
    <location>
        <begin position="1"/>
        <end position="16"/>
    </location>
</feature>
<feature type="chain" id="PRO_5035220544" evidence="1">
    <location>
        <begin position="17"/>
        <end position="134"/>
    </location>
</feature>
<dbReference type="OrthoDB" id="6334013at2759"/>
<sequence>MNTFLVLSCLITLTYGAQNECQCGAFVSLPDSEQEVLAFPPIDVDSCSEILECSVRCKYEWEAFTFDGDLCRQTSDGSTVGQVMCENLEKKGIENIDPHPVFLYYRVCEGPWGFDYQSSKQELVCKNGNVVLNC</sequence>
<evidence type="ECO:0000256" key="1">
    <source>
        <dbReference type="SAM" id="SignalP"/>
    </source>
</evidence>
<evidence type="ECO:0000313" key="3">
    <source>
        <dbReference type="Proteomes" id="UP000770661"/>
    </source>
</evidence>
<accession>A0A8J4XNT1</accession>
<gene>
    <name evidence="2" type="ORF">GWK47_022209</name>
</gene>
<keyword evidence="1" id="KW-0732">Signal</keyword>
<dbReference type="AlphaFoldDB" id="A0A8J4XNT1"/>
<organism evidence="2 3">
    <name type="scientific">Chionoecetes opilio</name>
    <name type="common">Atlantic snow crab</name>
    <name type="synonym">Cancer opilio</name>
    <dbReference type="NCBI Taxonomy" id="41210"/>
    <lineage>
        <taxon>Eukaryota</taxon>
        <taxon>Metazoa</taxon>
        <taxon>Ecdysozoa</taxon>
        <taxon>Arthropoda</taxon>
        <taxon>Crustacea</taxon>
        <taxon>Multicrustacea</taxon>
        <taxon>Malacostraca</taxon>
        <taxon>Eumalacostraca</taxon>
        <taxon>Eucarida</taxon>
        <taxon>Decapoda</taxon>
        <taxon>Pleocyemata</taxon>
        <taxon>Brachyura</taxon>
        <taxon>Eubrachyura</taxon>
        <taxon>Majoidea</taxon>
        <taxon>Majidae</taxon>
        <taxon>Chionoecetes</taxon>
    </lineage>
</organism>
<dbReference type="EMBL" id="JACEEZ010023934">
    <property type="protein sequence ID" value="KAG0710739.1"/>
    <property type="molecule type" value="Genomic_DNA"/>
</dbReference>
<comment type="caution">
    <text evidence="2">The sequence shown here is derived from an EMBL/GenBank/DDBJ whole genome shotgun (WGS) entry which is preliminary data.</text>
</comment>
<proteinExistence type="predicted"/>
<reference evidence="2" key="1">
    <citation type="submission" date="2020-07" db="EMBL/GenBank/DDBJ databases">
        <title>The High-quality genome of the commercially important snow crab, Chionoecetes opilio.</title>
        <authorList>
            <person name="Jeong J.-H."/>
            <person name="Ryu S."/>
        </authorList>
    </citation>
    <scope>NUCLEOTIDE SEQUENCE</scope>
    <source>
        <strain evidence="2">MADBK_172401_WGS</strain>
        <tissue evidence="2">Digestive gland</tissue>
    </source>
</reference>